<evidence type="ECO:0000256" key="1">
    <source>
        <dbReference type="SAM" id="SignalP"/>
    </source>
</evidence>
<proteinExistence type="predicted"/>
<keyword evidence="3" id="KW-1185">Reference proteome</keyword>
<keyword evidence="1" id="KW-0732">Signal</keyword>
<accession>A0A7C9I895</accession>
<dbReference type="RefSeq" id="WP_157457475.1">
    <property type="nucleotide sequence ID" value="NZ_WQLB01000002.1"/>
</dbReference>
<organism evidence="2 3">
    <name type="scientific">Deinococcus arboris</name>
    <dbReference type="NCBI Taxonomy" id="2682977"/>
    <lineage>
        <taxon>Bacteria</taxon>
        <taxon>Thermotogati</taxon>
        <taxon>Deinococcota</taxon>
        <taxon>Deinococci</taxon>
        <taxon>Deinococcales</taxon>
        <taxon>Deinococcaceae</taxon>
        <taxon>Deinococcus</taxon>
    </lineage>
</organism>
<feature type="signal peptide" evidence="1">
    <location>
        <begin position="1"/>
        <end position="22"/>
    </location>
</feature>
<name>A0A7C9I895_9DEIO</name>
<protein>
    <recommendedName>
        <fullName evidence="4">Outer membrane protein beta-barrel domain-containing protein</fullName>
    </recommendedName>
</protein>
<evidence type="ECO:0008006" key="4">
    <source>
        <dbReference type="Google" id="ProtNLM"/>
    </source>
</evidence>
<dbReference type="EMBL" id="WQLB01000002">
    <property type="protein sequence ID" value="MVN85446.1"/>
    <property type="molecule type" value="Genomic_DNA"/>
</dbReference>
<dbReference type="AlphaFoldDB" id="A0A7C9I895"/>
<sequence>MKQFWWSVAALGALSLSGAASAADVRLGLNSSLGLGCQVAGVRAGVQEGRLGFYGQAAFCLSNVEGRAGGAAFGVGASFDIFSTAGLTAYALLGGDVQNGAAVVHGGLGLRYGVPLVPVEAYVEAGVQRINTPLQAIFGPRLALGVNYKVNVANLQGTLPTAAPAGEVSSTGAPASCQLTPEQDAVGAQTTAAAAAESALSAAAGAYAAGFSNFSYKVTTTSSRVVGNSAVVRGSVTISLTSRSSGERITDTYSGIITLERADCGWVATGYSRE</sequence>
<evidence type="ECO:0000313" key="2">
    <source>
        <dbReference type="EMBL" id="MVN85446.1"/>
    </source>
</evidence>
<dbReference type="Gene3D" id="3.10.450.50">
    <property type="match status" value="1"/>
</dbReference>
<reference evidence="2 3" key="1">
    <citation type="submission" date="2019-12" db="EMBL/GenBank/DDBJ databases">
        <title>Deinococcus sp. HMF7620 Genome sequencing and assembly.</title>
        <authorList>
            <person name="Kang H."/>
            <person name="Kim H."/>
            <person name="Joh K."/>
        </authorList>
    </citation>
    <scope>NUCLEOTIDE SEQUENCE [LARGE SCALE GENOMIC DNA]</scope>
    <source>
        <strain evidence="2 3">HMF7620</strain>
    </source>
</reference>
<feature type="chain" id="PRO_5028995193" description="Outer membrane protein beta-barrel domain-containing protein" evidence="1">
    <location>
        <begin position="23"/>
        <end position="274"/>
    </location>
</feature>
<evidence type="ECO:0000313" key="3">
    <source>
        <dbReference type="Proteomes" id="UP000483286"/>
    </source>
</evidence>
<comment type="caution">
    <text evidence="2">The sequence shown here is derived from an EMBL/GenBank/DDBJ whole genome shotgun (WGS) entry which is preliminary data.</text>
</comment>
<gene>
    <name evidence="2" type="ORF">GO986_01540</name>
</gene>
<dbReference type="Proteomes" id="UP000483286">
    <property type="component" value="Unassembled WGS sequence"/>
</dbReference>